<feature type="binding site" evidence="9">
    <location>
        <position position="78"/>
    </location>
    <ligand>
        <name>Mg(2+)</name>
        <dbReference type="ChEBI" id="CHEBI:18420"/>
    </ligand>
</feature>
<evidence type="ECO:0000256" key="3">
    <source>
        <dbReference type="ARBA" id="ARBA00022723"/>
    </source>
</evidence>
<evidence type="ECO:0000256" key="9">
    <source>
        <dbReference type="HAMAP-Rule" id="MF_00097"/>
    </source>
</evidence>
<keyword evidence="3 9" id="KW-0479">Metal-binding</keyword>
<feature type="binding site" evidence="9">
    <location>
        <position position="102"/>
    </location>
    <ligand>
        <name>Mg(2+)</name>
        <dbReference type="ChEBI" id="CHEBI:18420"/>
    </ligand>
</feature>
<dbReference type="Pfam" id="PF02581">
    <property type="entry name" value="TMP-TENI"/>
    <property type="match status" value="1"/>
</dbReference>
<dbReference type="UniPathway" id="UPA00060">
    <property type="reaction ID" value="UER00141"/>
</dbReference>
<keyword evidence="5 9" id="KW-0784">Thiamine biosynthesis</keyword>
<evidence type="ECO:0000256" key="1">
    <source>
        <dbReference type="ARBA" id="ARBA00005165"/>
    </source>
</evidence>
<dbReference type="PANTHER" id="PTHR20857:SF15">
    <property type="entry name" value="THIAMINE-PHOSPHATE SYNTHASE"/>
    <property type="match status" value="1"/>
</dbReference>
<comment type="catalytic activity">
    <reaction evidence="7 9">
        <text>2-(2-carboxy-4-methylthiazol-5-yl)ethyl phosphate + 4-amino-2-methyl-5-(diphosphooxymethyl)pyrimidine + 2 H(+) = thiamine phosphate + CO2 + diphosphate</text>
        <dbReference type="Rhea" id="RHEA:47848"/>
        <dbReference type="ChEBI" id="CHEBI:15378"/>
        <dbReference type="ChEBI" id="CHEBI:16526"/>
        <dbReference type="ChEBI" id="CHEBI:33019"/>
        <dbReference type="ChEBI" id="CHEBI:37575"/>
        <dbReference type="ChEBI" id="CHEBI:57841"/>
        <dbReference type="ChEBI" id="CHEBI:62890"/>
        <dbReference type="EC" id="2.5.1.3"/>
    </reaction>
</comment>
<dbReference type="GO" id="GO:0009229">
    <property type="term" value="P:thiamine diphosphate biosynthetic process"/>
    <property type="evidence" value="ECO:0007669"/>
    <property type="project" value="UniProtKB-UniRule"/>
</dbReference>
<sequence length="246" mass="26733">MSIRKKFDLSAYFVVGPENTKGRSVAMIIKDVVEAGFTCIQIRSKVASARELIQLTREASEVIAQAGKSDEVVLLVDDRLDVILAAKQQGIKVDGIHVGQDDIPVEVCREYLGEDSIIGLSARTHDIFEYIKTVDVSQIDYFGVGPLHETMTKPDCGVDLDGKVITRSFEEISKIAQISPVPVVVGGGVKLIDIPQLAQTGVDGFFVVSAVSEADDPKQAAVDLVKTWKLYATVGCKDLIEKQVKL</sequence>
<dbReference type="GO" id="GO:0005737">
    <property type="term" value="C:cytoplasm"/>
    <property type="evidence" value="ECO:0007669"/>
    <property type="project" value="TreeGrafter"/>
</dbReference>
<comment type="catalytic activity">
    <reaction evidence="8 9">
        <text>2-[(2R,5Z)-2-carboxy-4-methylthiazol-5(2H)-ylidene]ethyl phosphate + 4-amino-2-methyl-5-(diphosphooxymethyl)pyrimidine + 2 H(+) = thiamine phosphate + CO2 + diphosphate</text>
        <dbReference type="Rhea" id="RHEA:47844"/>
        <dbReference type="ChEBI" id="CHEBI:15378"/>
        <dbReference type="ChEBI" id="CHEBI:16526"/>
        <dbReference type="ChEBI" id="CHEBI:33019"/>
        <dbReference type="ChEBI" id="CHEBI:37575"/>
        <dbReference type="ChEBI" id="CHEBI:57841"/>
        <dbReference type="ChEBI" id="CHEBI:62899"/>
        <dbReference type="EC" id="2.5.1.3"/>
    </reaction>
</comment>
<comment type="similarity">
    <text evidence="9">Belongs to the thiamine-phosphate synthase family.</text>
</comment>
<dbReference type="InterPro" id="IPR013785">
    <property type="entry name" value="Aldolase_TIM"/>
</dbReference>
<dbReference type="HAMAP" id="MF_00097">
    <property type="entry name" value="TMP_synthase"/>
    <property type="match status" value="1"/>
</dbReference>
<feature type="binding site" evidence="9">
    <location>
        <position position="121"/>
    </location>
    <ligand>
        <name>4-amino-2-methyl-5-(diphosphooxymethyl)pyrimidine</name>
        <dbReference type="ChEBI" id="CHEBI:57841"/>
    </ligand>
</feature>
<dbReference type="InterPro" id="IPR036206">
    <property type="entry name" value="ThiamineP_synth_sf"/>
</dbReference>
<protein>
    <recommendedName>
        <fullName evidence="9">Thiamine-phosphate synthase</fullName>
        <shortName evidence="9">TP synthase</shortName>
        <shortName evidence="9">TPS</shortName>
        <ecNumber evidence="9">2.5.1.3</ecNumber>
    </recommendedName>
    <alternativeName>
        <fullName evidence="9">Thiamine-phosphate pyrophosphorylase</fullName>
        <shortName evidence="9">TMP pyrophosphorylase</shortName>
        <shortName evidence="9">TMP-PPase</shortName>
    </alternativeName>
</protein>
<evidence type="ECO:0000256" key="6">
    <source>
        <dbReference type="ARBA" id="ARBA00047334"/>
    </source>
</evidence>
<organism evidence="11 12">
    <name type="scientific">Tepidimicrobium xylanilyticum</name>
    <dbReference type="NCBI Taxonomy" id="1123352"/>
    <lineage>
        <taxon>Bacteria</taxon>
        <taxon>Bacillati</taxon>
        <taxon>Bacillota</taxon>
        <taxon>Tissierellia</taxon>
        <taxon>Tissierellales</taxon>
        <taxon>Tepidimicrobiaceae</taxon>
        <taxon>Tepidimicrobium</taxon>
    </lineage>
</organism>
<dbReference type="GO" id="GO:0009228">
    <property type="term" value="P:thiamine biosynthetic process"/>
    <property type="evidence" value="ECO:0007669"/>
    <property type="project" value="UniProtKB-KW"/>
</dbReference>
<keyword evidence="2 9" id="KW-0808">Transferase</keyword>
<feature type="binding site" evidence="9">
    <location>
        <position position="153"/>
    </location>
    <ligand>
        <name>4-amino-2-methyl-5-(diphosphooxymethyl)pyrimidine</name>
        <dbReference type="ChEBI" id="CHEBI:57841"/>
    </ligand>
</feature>
<comment type="function">
    <text evidence="9">Condenses 4-methyl-5-(beta-hydroxyethyl)thiazole monophosphate (THZ-P) and 2-methyl-4-amino-5-hydroxymethyl pyrimidine pyrophosphate (HMP-PP) to form thiamine monophosphate (TMP).</text>
</comment>
<dbReference type="OrthoDB" id="9812206at2"/>
<comment type="catalytic activity">
    <reaction evidence="6 9">
        <text>4-methyl-5-(2-phosphooxyethyl)-thiazole + 4-amino-2-methyl-5-(diphosphooxymethyl)pyrimidine + H(+) = thiamine phosphate + diphosphate</text>
        <dbReference type="Rhea" id="RHEA:22328"/>
        <dbReference type="ChEBI" id="CHEBI:15378"/>
        <dbReference type="ChEBI" id="CHEBI:33019"/>
        <dbReference type="ChEBI" id="CHEBI:37575"/>
        <dbReference type="ChEBI" id="CHEBI:57841"/>
        <dbReference type="ChEBI" id="CHEBI:58296"/>
        <dbReference type="EC" id="2.5.1.3"/>
    </reaction>
</comment>
<dbReference type="Proteomes" id="UP000198828">
    <property type="component" value="Unassembled WGS sequence"/>
</dbReference>
<dbReference type="EC" id="2.5.1.3" evidence="9"/>
<evidence type="ECO:0000256" key="8">
    <source>
        <dbReference type="ARBA" id="ARBA00047883"/>
    </source>
</evidence>
<dbReference type="GO" id="GO:0004789">
    <property type="term" value="F:thiamine-phosphate diphosphorylase activity"/>
    <property type="evidence" value="ECO:0007669"/>
    <property type="project" value="UniProtKB-UniRule"/>
</dbReference>
<feature type="binding site" evidence="9">
    <location>
        <position position="188"/>
    </location>
    <ligand>
        <name>2-[(2R,5Z)-2-carboxy-4-methylthiazol-5(2H)-ylidene]ethyl phosphate</name>
        <dbReference type="ChEBI" id="CHEBI:62899"/>
    </ligand>
</feature>
<proteinExistence type="inferred from homology"/>
<feature type="domain" description="Thiamine phosphate synthase/TenI" evidence="10">
    <location>
        <begin position="12"/>
        <end position="211"/>
    </location>
</feature>
<feature type="binding site" evidence="9">
    <location>
        <position position="77"/>
    </location>
    <ligand>
        <name>4-amino-2-methyl-5-(diphosphooxymethyl)pyrimidine</name>
        <dbReference type="ChEBI" id="CHEBI:57841"/>
    </ligand>
</feature>
<name>A0A1H3ETS1_9FIRM</name>
<comment type="pathway">
    <text evidence="1 9">Cofactor biosynthesis; thiamine diphosphate biosynthesis; thiamine phosphate from 4-amino-2-methyl-5-diphosphomethylpyrimidine and 4-methyl-5-(2-phosphoethyl)-thiazole: step 1/1.</text>
</comment>
<evidence type="ECO:0000313" key="11">
    <source>
        <dbReference type="EMBL" id="SDX81329.1"/>
    </source>
</evidence>
<evidence type="ECO:0000256" key="4">
    <source>
        <dbReference type="ARBA" id="ARBA00022842"/>
    </source>
</evidence>
<dbReference type="AlphaFoldDB" id="A0A1H3ETS1"/>
<dbReference type="PANTHER" id="PTHR20857">
    <property type="entry name" value="THIAMINE-PHOSPHATE PYROPHOSPHORYLASE"/>
    <property type="match status" value="1"/>
</dbReference>
<comment type="cofactor">
    <cofactor evidence="9">
        <name>Mg(2+)</name>
        <dbReference type="ChEBI" id="CHEBI:18420"/>
    </cofactor>
    <text evidence="9">Binds 1 Mg(2+) ion per subunit.</text>
</comment>
<dbReference type="RefSeq" id="WP_093755048.1">
    <property type="nucleotide sequence ID" value="NZ_BSYN01000003.1"/>
</dbReference>
<keyword evidence="4 9" id="KW-0460">Magnesium</keyword>
<dbReference type="Gene3D" id="3.20.20.70">
    <property type="entry name" value="Aldolase class I"/>
    <property type="match status" value="1"/>
</dbReference>
<feature type="binding site" evidence="9">
    <location>
        <begin position="208"/>
        <end position="209"/>
    </location>
    <ligand>
        <name>2-[(2R,5Z)-2-carboxy-4-methylthiazol-5(2H)-ylidene]ethyl phosphate</name>
        <dbReference type="ChEBI" id="CHEBI:62899"/>
    </ligand>
</feature>
<evidence type="ECO:0000256" key="5">
    <source>
        <dbReference type="ARBA" id="ARBA00022977"/>
    </source>
</evidence>
<keyword evidence="12" id="KW-1185">Reference proteome</keyword>
<accession>A0A1H3ETS1</accession>
<reference evidence="11 12" key="1">
    <citation type="submission" date="2016-10" db="EMBL/GenBank/DDBJ databases">
        <authorList>
            <person name="de Groot N.N."/>
        </authorList>
    </citation>
    <scope>NUCLEOTIDE SEQUENCE [LARGE SCALE GENOMIC DNA]</scope>
    <source>
        <strain evidence="11 12">DSM 23310</strain>
    </source>
</reference>
<evidence type="ECO:0000256" key="2">
    <source>
        <dbReference type="ARBA" id="ARBA00022679"/>
    </source>
</evidence>
<dbReference type="EMBL" id="FNNG01000022">
    <property type="protein sequence ID" value="SDX81329.1"/>
    <property type="molecule type" value="Genomic_DNA"/>
</dbReference>
<evidence type="ECO:0000313" key="12">
    <source>
        <dbReference type="Proteomes" id="UP000198828"/>
    </source>
</evidence>
<dbReference type="CDD" id="cd00564">
    <property type="entry name" value="TMP_TenI"/>
    <property type="match status" value="1"/>
</dbReference>
<dbReference type="SUPFAM" id="SSF51391">
    <property type="entry name" value="Thiamin phosphate synthase"/>
    <property type="match status" value="1"/>
</dbReference>
<evidence type="ECO:0000256" key="7">
    <source>
        <dbReference type="ARBA" id="ARBA00047851"/>
    </source>
</evidence>
<dbReference type="InterPro" id="IPR022998">
    <property type="entry name" value="ThiamineP_synth_TenI"/>
</dbReference>
<evidence type="ECO:0000259" key="10">
    <source>
        <dbReference type="Pfam" id="PF02581"/>
    </source>
</evidence>
<dbReference type="GO" id="GO:0000287">
    <property type="term" value="F:magnesium ion binding"/>
    <property type="evidence" value="ECO:0007669"/>
    <property type="project" value="UniProtKB-UniRule"/>
</dbReference>
<dbReference type="InterPro" id="IPR034291">
    <property type="entry name" value="TMP_synthase"/>
</dbReference>
<feature type="binding site" evidence="9">
    <location>
        <begin position="41"/>
        <end position="45"/>
    </location>
    <ligand>
        <name>4-amino-2-methyl-5-(diphosphooxymethyl)pyrimidine</name>
        <dbReference type="ChEBI" id="CHEBI:57841"/>
    </ligand>
</feature>
<gene>
    <name evidence="9" type="primary">thiE</name>
    <name evidence="11" type="ORF">SAMN05660923_02984</name>
</gene>
<feature type="binding site" evidence="9">
    <location>
        <begin position="150"/>
        <end position="152"/>
    </location>
    <ligand>
        <name>2-[(2R,5Z)-2-carboxy-4-methylthiazol-5(2H)-ylidene]ethyl phosphate</name>
        <dbReference type="ChEBI" id="CHEBI:62899"/>
    </ligand>
</feature>